<dbReference type="InterPro" id="IPR013762">
    <property type="entry name" value="Integrase-like_cat_sf"/>
</dbReference>
<dbReference type="Gene3D" id="1.10.443.10">
    <property type="entry name" value="Intergrase catalytic core"/>
    <property type="match status" value="1"/>
</dbReference>
<evidence type="ECO:0000256" key="2">
    <source>
        <dbReference type="ARBA" id="ARBA00022908"/>
    </source>
</evidence>
<keyword evidence="3 5" id="KW-0238">DNA-binding</keyword>
<evidence type="ECO:0000313" key="9">
    <source>
        <dbReference type="Proteomes" id="UP001596186"/>
    </source>
</evidence>
<feature type="domain" description="Core-binding (CB)" evidence="7">
    <location>
        <begin position="57"/>
        <end position="138"/>
    </location>
</feature>
<dbReference type="Pfam" id="PF14659">
    <property type="entry name" value="Phage_int_SAM_3"/>
    <property type="match status" value="1"/>
</dbReference>
<dbReference type="PROSITE" id="PS51898">
    <property type="entry name" value="TYR_RECOMBINASE"/>
    <property type="match status" value="1"/>
</dbReference>
<dbReference type="InterPro" id="IPR010998">
    <property type="entry name" value="Integrase_recombinase_N"/>
</dbReference>
<dbReference type="PANTHER" id="PTHR30349">
    <property type="entry name" value="PHAGE INTEGRASE-RELATED"/>
    <property type="match status" value="1"/>
</dbReference>
<evidence type="ECO:0000256" key="1">
    <source>
        <dbReference type="ARBA" id="ARBA00008857"/>
    </source>
</evidence>
<keyword evidence="2" id="KW-0229">DNA integration</keyword>
<dbReference type="RefSeq" id="WP_125593016.1">
    <property type="nucleotide sequence ID" value="NZ_JBHSSN010000015.1"/>
</dbReference>
<keyword evidence="4" id="KW-0233">DNA recombination</keyword>
<dbReference type="InterPro" id="IPR050090">
    <property type="entry name" value="Tyrosine_recombinase_XerCD"/>
</dbReference>
<evidence type="ECO:0000313" key="8">
    <source>
        <dbReference type="EMBL" id="MFC6323998.1"/>
    </source>
</evidence>
<keyword evidence="9" id="KW-1185">Reference proteome</keyword>
<feature type="domain" description="Tyr recombinase" evidence="6">
    <location>
        <begin position="162"/>
        <end position="363"/>
    </location>
</feature>
<dbReference type="SUPFAM" id="SSF56349">
    <property type="entry name" value="DNA breaking-rejoining enzymes"/>
    <property type="match status" value="1"/>
</dbReference>
<dbReference type="CDD" id="cd01189">
    <property type="entry name" value="INT_ICEBs1_C_like"/>
    <property type="match status" value="1"/>
</dbReference>
<comment type="caution">
    <text evidence="8">The sequence shown here is derived from an EMBL/GenBank/DDBJ whole genome shotgun (WGS) entry which is preliminary data.</text>
</comment>
<dbReference type="InterPro" id="IPR002104">
    <property type="entry name" value="Integrase_catalytic"/>
</dbReference>
<evidence type="ECO:0000259" key="7">
    <source>
        <dbReference type="PROSITE" id="PS51900"/>
    </source>
</evidence>
<dbReference type="InterPro" id="IPR004107">
    <property type="entry name" value="Integrase_SAM-like_N"/>
</dbReference>
<evidence type="ECO:0000256" key="4">
    <source>
        <dbReference type="ARBA" id="ARBA00023172"/>
    </source>
</evidence>
<dbReference type="PROSITE" id="PS51900">
    <property type="entry name" value="CB"/>
    <property type="match status" value="1"/>
</dbReference>
<sequence length="371" mass="42907">MSVNKRNGKWEARISYKDNHGKYHTKSNTFDRKSAAIDFEREMQLDKKQMDFSKINISFTDYYTKWTELYRLPGVNQGGMKRYENYGKKLKEYFGDERLIDVSKSEYQEFINKYGAKRSKSTVSRLNSYVKAMCDEAIDEGIMRRNFTRNVKLVFGVAAVNAEDKYLQLDDFAKLLHQAELRYDLSNTSALEIIFIGNSGARFEEAHALSWNNVHFENNTVTIKHAIPSGGNTIKETKNPTSTRTIAINPKTMDLLKKHKTNQENYYKAKGITNDNDFVFRNKKRENPSNKAVSDMLKDLLKEAGVKDVITPHGLRHTHVSYLFAHNFSLLYVSQRVGHANPQVTLRIYAHIMRAVQQDEDARLEGLLDDF</sequence>
<evidence type="ECO:0000256" key="5">
    <source>
        <dbReference type="PROSITE-ProRule" id="PRU01248"/>
    </source>
</evidence>
<dbReference type="Proteomes" id="UP001596186">
    <property type="component" value="Unassembled WGS sequence"/>
</dbReference>
<organism evidence="8 9">
    <name type="scientific">Companilactobacillus baiquanensis</name>
    <dbReference type="NCBI Taxonomy" id="2486005"/>
    <lineage>
        <taxon>Bacteria</taxon>
        <taxon>Bacillati</taxon>
        <taxon>Bacillota</taxon>
        <taxon>Bacilli</taxon>
        <taxon>Lactobacillales</taxon>
        <taxon>Lactobacillaceae</taxon>
        <taxon>Companilactobacillus</taxon>
    </lineage>
</organism>
<dbReference type="EMBL" id="JBHSSN010000015">
    <property type="protein sequence ID" value="MFC6323998.1"/>
    <property type="molecule type" value="Genomic_DNA"/>
</dbReference>
<protein>
    <submittedName>
        <fullName evidence="8">Tyrosine-type recombinase/integrase</fullName>
    </submittedName>
</protein>
<dbReference type="Pfam" id="PF00589">
    <property type="entry name" value="Phage_integrase"/>
    <property type="match status" value="1"/>
</dbReference>
<comment type="similarity">
    <text evidence="1">Belongs to the 'phage' integrase family.</text>
</comment>
<proteinExistence type="inferred from homology"/>
<dbReference type="PANTHER" id="PTHR30349:SF64">
    <property type="entry name" value="PROPHAGE INTEGRASE INTD-RELATED"/>
    <property type="match status" value="1"/>
</dbReference>
<dbReference type="InterPro" id="IPR011010">
    <property type="entry name" value="DNA_brk_join_enz"/>
</dbReference>
<gene>
    <name evidence="8" type="ORF">ACFP1F_09630</name>
</gene>
<evidence type="ECO:0000259" key="6">
    <source>
        <dbReference type="PROSITE" id="PS51898"/>
    </source>
</evidence>
<evidence type="ECO:0000256" key="3">
    <source>
        <dbReference type="ARBA" id="ARBA00023125"/>
    </source>
</evidence>
<dbReference type="Gene3D" id="1.10.150.130">
    <property type="match status" value="1"/>
</dbReference>
<name>A0ABW1UZV7_9LACO</name>
<accession>A0ABW1UZV7</accession>
<reference evidence="9" key="1">
    <citation type="journal article" date="2019" name="Int. J. Syst. Evol. Microbiol.">
        <title>The Global Catalogue of Microorganisms (GCM) 10K type strain sequencing project: providing services to taxonomists for standard genome sequencing and annotation.</title>
        <authorList>
            <consortium name="The Broad Institute Genomics Platform"/>
            <consortium name="The Broad Institute Genome Sequencing Center for Infectious Disease"/>
            <person name="Wu L."/>
            <person name="Ma J."/>
        </authorList>
    </citation>
    <scope>NUCLEOTIDE SEQUENCE [LARGE SCALE GENOMIC DNA]</scope>
    <source>
        <strain evidence="9">CCM 8895</strain>
    </source>
</reference>
<dbReference type="InterPro" id="IPR044068">
    <property type="entry name" value="CB"/>
</dbReference>